<dbReference type="Proteomes" id="UP001445335">
    <property type="component" value="Unassembled WGS sequence"/>
</dbReference>
<dbReference type="InterPro" id="IPR000668">
    <property type="entry name" value="Peptidase_C1A_C"/>
</dbReference>
<dbReference type="InterPro" id="IPR013128">
    <property type="entry name" value="Peptidase_C1A"/>
</dbReference>
<dbReference type="InterPro" id="IPR038765">
    <property type="entry name" value="Papain-like_cys_pep_sf"/>
</dbReference>
<proteinExistence type="inferred from homology"/>
<dbReference type="Gene3D" id="3.90.70.10">
    <property type="entry name" value="Cysteine proteinases"/>
    <property type="match status" value="1"/>
</dbReference>
<name>A0AAW1SDB4_9CHLO</name>
<keyword evidence="4" id="KW-1185">Reference proteome</keyword>
<comment type="similarity">
    <text evidence="1">Belongs to the peptidase C1 family.</text>
</comment>
<sequence length="248" mass="28124">MIQDRLKIAKAGRGPDVLLSRQTMLNCGAFEGNGAGCDGGDPIDVFKYMVKFGLPDNTCLSYSATDHTRFNKTGDVKHCPPLAICENCMPLPPNGTETCWAVKTPILYKLNSWHKIQNGSHGQEVAMMNEIYQKGPIVCSISTPEDFTYGYRAGIWPDEKTKFDDIDHNVEVVGWGEEDGTPFWVIRNSWGSFWGELGFFRLQRSVNSFWLENGDCWAAEPEFKMEQACGELQNKTNMELRKKTYKRR</sequence>
<organism evidence="3 4">
    <name type="scientific">Elliptochloris bilobata</name>
    <dbReference type="NCBI Taxonomy" id="381761"/>
    <lineage>
        <taxon>Eukaryota</taxon>
        <taxon>Viridiplantae</taxon>
        <taxon>Chlorophyta</taxon>
        <taxon>core chlorophytes</taxon>
        <taxon>Trebouxiophyceae</taxon>
        <taxon>Trebouxiophyceae incertae sedis</taxon>
        <taxon>Elliptochloris clade</taxon>
        <taxon>Elliptochloris</taxon>
    </lineage>
</organism>
<dbReference type="PROSITE" id="PS00640">
    <property type="entry name" value="THIOL_PROTEASE_ASN"/>
    <property type="match status" value="1"/>
</dbReference>
<evidence type="ECO:0000259" key="2">
    <source>
        <dbReference type="SMART" id="SM00645"/>
    </source>
</evidence>
<dbReference type="Pfam" id="PF00112">
    <property type="entry name" value="Peptidase_C1"/>
    <property type="match status" value="1"/>
</dbReference>
<accession>A0AAW1SDB4</accession>
<evidence type="ECO:0000313" key="3">
    <source>
        <dbReference type="EMBL" id="KAK9844141.1"/>
    </source>
</evidence>
<protein>
    <recommendedName>
        <fullName evidence="2">Peptidase C1A papain C-terminal domain-containing protein</fullName>
    </recommendedName>
</protein>
<reference evidence="3 4" key="1">
    <citation type="journal article" date="2024" name="Nat. Commun.">
        <title>Phylogenomics reveals the evolutionary origins of lichenization in chlorophyte algae.</title>
        <authorList>
            <person name="Puginier C."/>
            <person name="Libourel C."/>
            <person name="Otte J."/>
            <person name="Skaloud P."/>
            <person name="Haon M."/>
            <person name="Grisel S."/>
            <person name="Petersen M."/>
            <person name="Berrin J.G."/>
            <person name="Delaux P.M."/>
            <person name="Dal Grande F."/>
            <person name="Keller J."/>
        </authorList>
    </citation>
    <scope>NUCLEOTIDE SEQUENCE [LARGE SCALE GENOMIC DNA]</scope>
    <source>
        <strain evidence="3 4">SAG 245.80</strain>
    </source>
</reference>
<feature type="domain" description="Peptidase C1A papain C-terminal" evidence="2">
    <location>
        <begin position="2"/>
        <end position="211"/>
    </location>
</feature>
<dbReference type="InterPro" id="IPR025661">
    <property type="entry name" value="Pept_asp_AS"/>
</dbReference>
<dbReference type="AlphaFoldDB" id="A0AAW1SDB4"/>
<comment type="caution">
    <text evidence="3">The sequence shown here is derived from an EMBL/GenBank/DDBJ whole genome shotgun (WGS) entry which is preliminary data.</text>
</comment>
<dbReference type="GO" id="GO:0008234">
    <property type="term" value="F:cysteine-type peptidase activity"/>
    <property type="evidence" value="ECO:0007669"/>
    <property type="project" value="InterPro"/>
</dbReference>
<gene>
    <name evidence="3" type="ORF">WJX81_005676</name>
</gene>
<dbReference type="GO" id="GO:0006508">
    <property type="term" value="P:proteolysis"/>
    <property type="evidence" value="ECO:0007669"/>
    <property type="project" value="InterPro"/>
</dbReference>
<evidence type="ECO:0000313" key="4">
    <source>
        <dbReference type="Proteomes" id="UP001445335"/>
    </source>
</evidence>
<evidence type="ECO:0000256" key="1">
    <source>
        <dbReference type="ARBA" id="ARBA00008455"/>
    </source>
</evidence>
<dbReference type="SUPFAM" id="SSF54001">
    <property type="entry name" value="Cysteine proteinases"/>
    <property type="match status" value="1"/>
</dbReference>
<dbReference type="PANTHER" id="PTHR12411">
    <property type="entry name" value="CYSTEINE PROTEASE FAMILY C1-RELATED"/>
    <property type="match status" value="1"/>
</dbReference>
<dbReference type="SMART" id="SM00645">
    <property type="entry name" value="Pept_C1"/>
    <property type="match status" value="1"/>
</dbReference>
<dbReference type="EMBL" id="JALJOU010000004">
    <property type="protein sequence ID" value="KAK9844141.1"/>
    <property type="molecule type" value="Genomic_DNA"/>
</dbReference>